<dbReference type="Proteomes" id="UP001521184">
    <property type="component" value="Unassembled WGS sequence"/>
</dbReference>
<feature type="compositionally biased region" description="Polar residues" evidence="1">
    <location>
        <begin position="258"/>
        <end position="269"/>
    </location>
</feature>
<evidence type="ECO:0000256" key="1">
    <source>
        <dbReference type="SAM" id="MobiDB-lite"/>
    </source>
</evidence>
<reference evidence="2 3" key="1">
    <citation type="journal article" date="2023" name="Plant Dis.">
        <title>First Report of Diplodia intermedia Causing Canker and Dieback Diseases on Apple Trees in Canada.</title>
        <authorList>
            <person name="Ellouze W."/>
            <person name="Ilyukhin E."/>
            <person name="Sulman M."/>
            <person name="Ali S."/>
        </authorList>
    </citation>
    <scope>NUCLEOTIDE SEQUENCE [LARGE SCALE GENOMIC DNA]</scope>
    <source>
        <strain evidence="2 3">M45-28</strain>
    </source>
</reference>
<sequence>MANPDGIDTSPGPDDGGRDHDRDVQIMRAILGNLLLSPKVYLAGIAARLNTDIDSARDEVNGILRRLTRGDERIQIGRADSSPSHSEENGPHASAPVDTVKEEHHVVDSLLMALDEKRDDAVDALPAAATSHAHVSSPSVMPPPPADGNSGLVLVGTLDHSTAALAPAPAPPALVYPPDLLRLMNPSQHPEGEENKDDDYHHHGKDGEKRTHASDNGEDEQPPAKRAKTEAAAEETGEEKVPAADDQAMVTKEEKETATLNDTEQTVKTALTDWLNAANEAADKSCDEPTEEPSDEPADKSSDEPADKPAEELAHKSSNEPADKPAEEPADKPAEEPSSGV</sequence>
<comment type="caution">
    <text evidence="2">The sequence shown here is derived from an EMBL/GenBank/DDBJ whole genome shotgun (WGS) entry which is preliminary data.</text>
</comment>
<feature type="region of interest" description="Disordered" evidence="1">
    <location>
        <begin position="74"/>
        <end position="100"/>
    </location>
</feature>
<organism evidence="2 3">
    <name type="scientific">Diplodia intermedia</name>
    <dbReference type="NCBI Taxonomy" id="856260"/>
    <lineage>
        <taxon>Eukaryota</taxon>
        <taxon>Fungi</taxon>
        <taxon>Dikarya</taxon>
        <taxon>Ascomycota</taxon>
        <taxon>Pezizomycotina</taxon>
        <taxon>Dothideomycetes</taxon>
        <taxon>Dothideomycetes incertae sedis</taxon>
        <taxon>Botryosphaeriales</taxon>
        <taxon>Botryosphaeriaceae</taxon>
        <taxon>Diplodia</taxon>
    </lineage>
</organism>
<feature type="region of interest" description="Disordered" evidence="1">
    <location>
        <begin position="128"/>
        <end position="152"/>
    </location>
</feature>
<evidence type="ECO:0000313" key="2">
    <source>
        <dbReference type="EMBL" id="KAL1650863.1"/>
    </source>
</evidence>
<accession>A0ABR3U3J7</accession>
<feature type="region of interest" description="Disordered" evidence="1">
    <location>
        <begin position="1"/>
        <end position="21"/>
    </location>
</feature>
<keyword evidence="3" id="KW-1185">Reference proteome</keyword>
<gene>
    <name evidence="2" type="ORF">SLS58_000982</name>
</gene>
<evidence type="ECO:0000313" key="3">
    <source>
        <dbReference type="Proteomes" id="UP001521184"/>
    </source>
</evidence>
<proteinExistence type="predicted"/>
<feature type="compositionally biased region" description="Basic and acidic residues" evidence="1">
    <location>
        <begin position="297"/>
        <end position="335"/>
    </location>
</feature>
<feature type="region of interest" description="Disordered" evidence="1">
    <location>
        <begin position="180"/>
        <end position="341"/>
    </location>
</feature>
<feature type="compositionally biased region" description="Basic and acidic residues" evidence="1">
    <location>
        <begin position="190"/>
        <end position="215"/>
    </location>
</feature>
<name>A0ABR3U3J7_9PEZI</name>
<dbReference type="EMBL" id="JAKEKT020000003">
    <property type="protein sequence ID" value="KAL1650863.1"/>
    <property type="molecule type" value="Genomic_DNA"/>
</dbReference>
<protein>
    <submittedName>
        <fullName evidence="2">Uncharacterized protein</fullName>
    </submittedName>
</protein>